<dbReference type="Gene3D" id="3.30.710.10">
    <property type="entry name" value="Potassium Channel Kv1.1, Chain A"/>
    <property type="match status" value="1"/>
</dbReference>
<reference evidence="1" key="2">
    <citation type="journal article" date="2022" name="Microb. Genom.">
        <title>A chromosome-scale genome assembly of the tomato pathogen Cladosporium fulvum reveals a compartmentalized genome architecture and the presence of a dispensable chromosome.</title>
        <authorList>
            <person name="Zaccaron A.Z."/>
            <person name="Chen L.H."/>
            <person name="Samaras A."/>
            <person name="Stergiopoulos I."/>
        </authorList>
    </citation>
    <scope>NUCLEOTIDE SEQUENCE</scope>
    <source>
        <strain evidence="1">Race5_Kim</strain>
    </source>
</reference>
<dbReference type="InterPro" id="IPR011333">
    <property type="entry name" value="SKP1/BTB/POZ_sf"/>
</dbReference>
<proteinExistence type="predicted"/>
<dbReference type="CDD" id="cd18186">
    <property type="entry name" value="BTB_POZ_ZBTB_KLHL-like"/>
    <property type="match status" value="1"/>
</dbReference>
<reference evidence="1" key="1">
    <citation type="submission" date="2021-12" db="EMBL/GenBank/DDBJ databases">
        <authorList>
            <person name="Zaccaron A."/>
            <person name="Stergiopoulos I."/>
        </authorList>
    </citation>
    <scope>NUCLEOTIDE SEQUENCE</scope>
    <source>
        <strain evidence="1">Race5_Kim</strain>
    </source>
</reference>
<dbReference type="EMBL" id="CP090169">
    <property type="protein sequence ID" value="UJO20273.1"/>
    <property type="molecule type" value="Genomic_DNA"/>
</dbReference>
<protein>
    <recommendedName>
        <fullName evidence="3">BTB domain-containing protein</fullName>
    </recommendedName>
</protein>
<evidence type="ECO:0000313" key="1">
    <source>
        <dbReference type="EMBL" id="UJO20273.1"/>
    </source>
</evidence>
<dbReference type="PANTHER" id="PTHR47843">
    <property type="entry name" value="BTB DOMAIN-CONTAINING PROTEIN-RELATED"/>
    <property type="match status" value="1"/>
</dbReference>
<organism evidence="1 2">
    <name type="scientific">Passalora fulva</name>
    <name type="common">Tomato leaf mold</name>
    <name type="synonym">Cladosporium fulvum</name>
    <dbReference type="NCBI Taxonomy" id="5499"/>
    <lineage>
        <taxon>Eukaryota</taxon>
        <taxon>Fungi</taxon>
        <taxon>Dikarya</taxon>
        <taxon>Ascomycota</taxon>
        <taxon>Pezizomycotina</taxon>
        <taxon>Dothideomycetes</taxon>
        <taxon>Dothideomycetidae</taxon>
        <taxon>Mycosphaerellales</taxon>
        <taxon>Mycosphaerellaceae</taxon>
        <taxon>Fulvia</taxon>
    </lineage>
</organism>
<sequence>MFAPALPRHASHTRARALQLITAYICKPLIVTACTSLQEPLMIPLEWESPSMTSHHPHNMLAVNRSQFNPVPTYRALKRKRADEDQEIATMMKLRASQDVDLACMAEGARALKTRRFDTGTIDIVVGSARPRTFLVPQVLLHHASPVFCNMLKGSWKEAKTGRIELPDDEPDTPENGLHLNINELQGLEWRTLAELYIFGEKYQDDPFCNAVVSAMADLSDRRACVQDIMPNSPSDATEEDFIDHMGERLERALKRGDLQDRWAKHPYQKVVELIYGGTPQSSPVRKLMVAIHIKEPAMPAWMKDESDGRNAEFTKDLLGALFEERRMASVEQLKRYAGKHAMFARREEFFKK</sequence>
<dbReference type="Proteomes" id="UP000756132">
    <property type="component" value="Chromosome 7"/>
</dbReference>
<dbReference type="RefSeq" id="XP_047764639.1">
    <property type="nucleotide sequence ID" value="XM_047909247.1"/>
</dbReference>
<dbReference type="PANTHER" id="PTHR47843:SF2">
    <property type="entry name" value="BTB DOMAIN-CONTAINING PROTEIN"/>
    <property type="match status" value="1"/>
</dbReference>
<dbReference type="AlphaFoldDB" id="A0A9Q8US01"/>
<name>A0A9Q8US01_PASFU</name>
<dbReference type="GeneID" id="71989977"/>
<evidence type="ECO:0008006" key="3">
    <source>
        <dbReference type="Google" id="ProtNLM"/>
    </source>
</evidence>
<gene>
    <name evidence="1" type="ORF">CLAFUR5_10099</name>
</gene>
<accession>A0A9Q8US01</accession>
<keyword evidence="2" id="KW-1185">Reference proteome</keyword>
<dbReference type="SUPFAM" id="SSF54695">
    <property type="entry name" value="POZ domain"/>
    <property type="match status" value="1"/>
</dbReference>
<dbReference type="KEGG" id="ffu:CLAFUR5_10099"/>
<evidence type="ECO:0000313" key="2">
    <source>
        <dbReference type="Proteomes" id="UP000756132"/>
    </source>
</evidence>
<dbReference type="OrthoDB" id="1022638at2759"/>